<evidence type="ECO:0000313" key="2">
    <source>
        <dbReference type="Proteomes" id="UP001210999"/>
    </source>
</evidence>
<protein>
    <submittedName>
        <fullName evidence="1">Uncharacterized protein</fullName>
    </submittedName>
</protein>
<accession>A0AAP3NQT2</accession>
<dbReference type="RefSeq" id="WP_220429363.1">
    <property type="nucleotide sequence ID" value="NZ_CAXSNX010000146.1"/>
</dbReference>
<dbReference type="EMBL" id="JAQKEI010000078">
    <property type="protein sequence ID" value="MDB0854243.1"/>
    <property type="molecule type" value="Genomic_DNA"/>
</dbReference>
<sequence length="63" mass="6861">IKAPGTSALVPGAPPALFTKDKGSDLTLVPAMFHFRPADGNNRLQKQSFLTAKLLRTLIEKDR</sequence>
<dbReference type="Proteomes" id="UP001210999">
    <property type="component" value="Unassembled WGS sequence"/>
</dbReference>
<reference evidence="1" key="1">
    <citation type="submission" date="2023-01" db="EMBL/GenBank/DDBJ databases">
        <title>Human gut microbiome strain richness.</title>
        <authorList>
            <person name="Chen-Liaw A."/>
        </authorList>
    </citation>
    <scope>NUCLEOTIDE SEQUENCE</scope>
    <source>
        <strain evidence="1">H9_m1001271B151109d0_201107</strain>
    </source>
</reference>
<dbReference type="AlphaFoldDB" id="A0AAP3NQT2"/>
<feature type="non-terminal residue" evidence="1">
    <location>
        <position position="1"/>
    </location>
</feature>
<proteinExistence type="predicted"/>
<gene>
    <name evidence="1" type="ORF">PL594_22410</name>
</gene>
<organism evidence="1 2">
    <name type="scientific">Phocaeicola vulgatus</name>
    <name type="common">Bacteroides vulgatus</name>
    <dbReference type="NCBI Taxonomy" id="821"/>
    <lineage>
        <taxon>Bacteria</taxon>
        <taxon>Pseudomonadati</taxon>
        <taxon>Bacteroidota</taxon>
        <taxon>Bacteroidia</taxon>
        <taxon>Bacteroidales</taxon>
        <taxon>Bacteroidaceae</taxon>
        <taxon>Phocaeicola</taxon>
    </lineage>
</organism>
<comment type="caution">
    <text evidence="1">The sequence shown here is derived from an EMBL/GenBank/DDBJ whole genome shotgun (WGS) entry which is preliminary data.</text>
</comment>
<evidence type="ECO:0000313" key="1">
    <source>
        <dbReference type="EMBL" id="MDB0854243.1"/>
    </source>
</evidence>
<name>A0AAP3NQT2_PHOVU</name>